<keyword evidence="3" id="KW-1185">Reference proteome</keyword>
<gene>
    <name evidence="2" type="ORF">CPLU01_07165</name>
</gene>
<feature type="region of interest" description="Disordered" evidence="1">
    <location>
        <begin position="57"/>
        <end position="95"/>
    </location>
</feature>
<feature type="compositionally biased region" description="Basic and acidic residues" evidence="1">
    <location>
        <begin position="10"/>
        <end position="20"/>
    </location>
</feature>
<evidence type="ECO:0000313" key="3">
    <source>
        <dbReference type="Proteomes" id="UP000654918"/>
    </source>
</evidence>
<sequence>MELIHFSTRVRSERRDKRISGSDSGPRATSAWAARRAAESWKVARIAVENGAARSEWALGTSDQHHHHHPRTEQGAGSGRRRCCSAAASQKEEESGRDVDLVRLICGRGQWARRALAAARAKKDSRP</sequence>
<protein>
    <submittedName>
        <fullName evidence="2">Uncharacterized protein</fullName>
    </submittedName>
</protein>
<evidence type="ECO:0000313" key="2">
    <source>
        <dbReference type="EMBL" id="KAF6830708.1"/>
    </source>
</evidence>
<dbReference type="AlphaFoldDB" id="A0A8H6KGS7"/>
<name>A0A8H6KGS7_9PEZI</name>
<dbReference type="EMBL" id="WIGO01000090">
    <property type="protein sequence ID" value="KAF6830708.1"/>
    <property type="molecule type" value="Genomic_DNA"/>
</dbReference>
<proteinExistence type="predicted"/>
<feature type="region of interest" description="Disordered" evidence="1">
    <location>
        <begin position="1"/>
        <end position="31"/>
    </location>
</feature>
<reference evidence="2" key="1">
    <citation type="journal article" date="2020" name="Phytopathology">
        <title>Genome Sequence Resources of Colletotrichum truncatum, C. plurivorum, C. musicola, and C. sojae: Four Species Pathogenic to Soybean (Glycine max).</title>
        <authorList>
            <person name="Rogerio F."/>
            <person name="Boufleur T.R."/>
            <person name="Ciampi-Guillardi M."/>
            <person name="Sukno S.A."/>
            <person name="Thon M.R."/>
            <person name="Massola Junior N.S."/>
            <person name="Baroncelli R."/>
        </authorList>
    </citation>
    <scope>NUCLEOTIDE SEQUENCE</scope>
    <source>
        <strain evidence="2">LFN00145</strain>
    </source>
</reference>
<evidence type="ECO:0000256" key="1">
    <source>
        <dbReference type="SAM" id="MobiDB-lite"/>
    </source>
</evidence>
<accession>A0A8H6KGS7</accession>
<dbReference type="Proteomes" id="UP000654918">
    <property type="component" value="Unassembled WGS sequence"/>
</dbReference>
<organism evidence="2 3">
    <name type="scientific">Colletotrichum plurivorum</name>
    <dbReference type="NCBI Taxonomy" id="2175906"/>
    <lineage>
        <taxon>Eukaryota</taxon>
        <taxon>Fungi</taxon>
        <taxon>Dikarya</taxon>
        <taxon>Ascomycota</taxon>
        <taxon>Pezizomycotina</taxon>
        <taxon>Sordariomycetes</taxon>
        <taxon>Hypocreomycetidae</taxon>
        <taxon>Glomerellales</taxon>
        <taxon>Glomerellaceae</taxon>
        <taxon>Colletotrichum</taxon>
        <taxon>Colletotrichum orchidearum species complex</taxon>
    </lineage>
</organism>
<comment type="caution">
    <text evidence="2">The sequence shown here is derived from an EMBL/GenBank/DDBJ whole genome shotgun (WGS) entry which is preliminary data.</text>
</comment>